<dbReference type="AlphaFoldDB" id="A0A4Q2EGS6"/>
<name>A0A4Q2EGS6_9ACTN</name>
<dbReference type="GO" id="GO:0006793">
    <property type="term" value="P:phosphorus metabolic process"/>
    <property type="evidence" value="ECO:0007669"/>
    <property type="project" value="UniProtKB-ARBA"/>
</dbReference>
<proteinExistence type="predicted"/>
<evidence type="ECO:0000259" key="1">
    <source>
        <dbReference type="PROSITE" id="PS50035"/>
    </source>
</evidence>
<reference evidence="2 3" key="1">
    <citation type="submission" date="2018-01" db="EMBL/GenBank/DDBJ databases">
        <title>Lactibacter flavus gen. nov., sp. nov., a novel bacterium of the family Propionibacteriaceae isolated from raw milk and dairy products.</title>
        <authorList>
            <person name="Wenning M."/>
            <person name="Breitenwieser F."/>
            <person name="Huptas C."/>
            <person name="von Neubeck M."/>
            <person name="Busse H.-J."/>
            <person name="Scherer S."/>
        </authorList>
    </citation>
    <scope>NUCLEOTIDE SEQUENCE [LARGE SCALE GENOMIC DNA]</scope>
    <source>
        <strain evidence="2 3">VG341</strain>
    </source>
</reference>
<dbReference type="PROSITE" id="PS50035">
    <property type="entry name" value="PLD"/>
    <property type="match status" value="1"/>
</dbReference>
<dbReference type="NCBIfam" id="NF038319">
    <property type="entry name" value="DISARM_DrmC_I"/>
    <property type="match status" value="1"/>
</dbReference>
<dbReference type="SUPFAM" id="SSF56024">
    <property type="entry name" value="Phospholipase D/nuclease"/>
    <property type="match status" value="1"/>
</dbReference>
<evidence type="ECO:0000313" key="2">
    <source>
        <dbReference type="EMBL" id="RXW32757.1"/>
    </source>
</evidence>
<keyword evidence="3" id="KW-1185">Reference proteome</keyword>
<dbReference type="InterPro" id="IPR001736">
    <property type="entry name" value="PLipase_D/transphosphatidylase"/>
</dbReference>
<organism evidence="2 3">
    <name type="scientific">Propioniciclava flava</name>
    <dbReference type="NCBI Taxonomy" id="2072026"/>
    <lineage>
        <taxon>Bacteria</taxon>
        <taxon>Bacillati</taxon>
        <taxon>Actinomycetota</taxon>
        <taxon>Actinomycetes</taxon>
        <taxon>Propionibacteriales</taxon>
        <taxon>Propionibacteriaceae</taxon>
        <taxon>Propioniciclava</taxon>
    </lineage>
</organism>
<dbReference type="EMBL" id="PPCV01000003">
    <property type="protein sequence ID" value="RXW32757.1"/>
    <property type="molecule type" value="Genomic_DNA"/>
</dbReference>
<comment type="caution">
    <text evidence="2">The sequence shown here is derived from an EMBL/GenBank/DDBJ whole genome shotgun (WGS) entry which is preliminary data.</text>
</comment>
<evidence type="ECO:0000313" key="3">
    <source>
        <dbReference type="Proteomes" id="UP000290624"/>
    </source>
</evidence>
<dbReference type="RefSeq" id="WP_129458368.1">
    <property type="nucleotide sequence ID" value="NZ_PPCV01000003.1"/>
</dbReference>
<dbReference type="Pfam" id="PF13091">
    <property type="entry name" value="PLDc_2"/>
    <property type="match status" value="1"/>
</dbReference>
<sequence>MTDPMVELGRLLTSTEASQLAARLDAGQTLTQALKGVPEGRRPEVKAALDAAGLVPVIRELAVPVLRAIEGAALRPGSTTPIWTMPGHLAGYGSLTSSLSDLVLSARFAVTCSTFNIQKSSSLWHALGEVCLRGTVGVRLYLDHDATAQSTWAGTPSLAEVAAQMVGAKVYVTRAENGGQHIRNHAKFVAVDHQFLIVTSANQSASAELHNIELGLKVESRPLTELVESELIRVESALYESLPS</sequence>
<dbReference type="GO" id="GO:0003824">
    <property type="term" value="F:catalytic activity"/>
    <property type="evidence" value="ECO:0007669"/>
    <property type="project" value="InterPro"/>
</dbReference>
<dbReference type="Gene3D" id="3.30.870.10">
    <property type="entry name" value="Endonuclease Chain A"/>
    <property type="match status" value="1"/>
</dbReference>
<dbReference type="Proteomes" id="UP000290624">
    <property type="component" value="Unassembled WGS sequence"/>
</dbReference>
<feature type="domain" description="PLD phosphodiesterase" evidence="1">
    <location>
        <begin position="180"/>
        <end position="207"/>
    </location>
</feature>
<dbReference type="InterPro" id="IPR047955">
    <property type="entry name" value="DrmC-like"/>
</dbReference>
<protein>
    <submittedName>
        <fullName evidence="2">Phospholipase</fullName>
    </submittedName>
</protein>
<accession>A0A4Q2EGS6</accession>
<dbReference type="InterPro" id="IPR025202">
    <property type="entry name" value="PLD-like_dom"/>
</dbReference>
<gene>
    <name evidence="2" type="ORF">C1706_06345</name>
</gene>
<dbReference type="OrthoDB" id="3257334at2"/>